<dbReference type="GO" id="GO:0006412">
    <property type="term" value="P:translation"/>
    <property type="evidence" value="ECO:0007669"/>
    <property type="project" value="InterPro"/>
</dbReference>
<gene>
    <name evidence="7" type="ORF">US40_C0002G0149</name>
</gene>
<dbReference type="PANTHER" id="PTHR14413:SF16">
    <property type="entry name" value="LARGE RIBOSOMAL SUBUNIT PROTEIN BL17M"/>
    <property type="match status" value="1"/>
</dbReference>
<comment type="caution">
    <text evidence="7">The sequence shown here is derived from an EMBL/GenBank/DDBJ whole genome shotgun (WGS) entry which is preliminary data.</text>
</comment>
<evidence type="ECO:0000313" key="8">
    <source>
        <dbReference type="Proteomes" id="UP000034917"/>
    </source>
</evidence>
<dbReference type="GO" id="GO:0022625">
    <property type="term" value="C:cytosolic large ribosomal subunit"/>
    <property type="evidence" value="ECO:0007669"/>
    <property type="project" value="TreeGrafter"/>
</dbReference>
<dbReference type="InterPro" id="IPR000456">
    <property type="entry name" value="Ribosomal_bL17"/>
</dbReference>
<evidence type="ECO:0000256" key="1">
    <source>
        <dbReference type="ARBA" id="ARBA00008777"/>
    </source>
</evidence>
<evidence type="ECO:0000256" key="5">
    <source>
        <dbReference type="RuleBase" id="RU000660"/>
    </source>
</evidence>
<dbReference type="PANTHER" id="PTHR14413">
    <property type="entry name" value="RIBOSOMAL PROTEIN L17"/>
    <property type="match status" value="1"/>
</dbReference>
<name>A0A0G0GKF5_9BACT</name>
<sequence length="134" mass="15163">MRHGMKKIKFDYGRDANRMLMRKLAVSFLSKGRLQTTLAKAKVLRPYLEKMVSKMKIKSEANKNYLLKFLGDQEIINTGFDTIGKALSSVNGGYVRIVKLGMRGTDGAQIAKIEWVYPVKKVKDEKSNSTDKTS</sequence>
<dbReference type="NCBIfam" id="TIGR00059">
    <property type="entry name" value="L17"/>
    <property type="match status" value="1"/>
</dbReference>
<comment type="similarity">
    <text evidence="1 5">Belongs to the bacterial ribosomal protein bL17 family.</text>
</comment>
<evidence type="ECO:0000256" key="4">
    <source>
        <dbReference type="ARBA" id="ARBA00035494"/>
    </source>
</evidence>
<dbReference type="SUPFAM" id="SSF64263">
    <property type="entry name" value="Prokaryotic ribosomal protein L17"/>
    <property type="match status" value="1"/>
</dbReference>
<evidence type="ECO:0000256" key="3">
    <source>
        <dbReference type="ARBA" id="ARBA00023274"/>
    </source>
</evidence>
<dbReference type="GO" id="GO:0003735">
    <property type="term" value="F:structural constituent of ribosome"/>
    <property type="evidence" value="ECO:0007669"/>
    <property type="project" value="InterPro"/>
</dbReference>
<evidence type="ECO:0000256" key="2">
    <source>
        <dbReference type="ARBA" id="ARBA00022980"/>
    </source>
</evidence>
<keyword evidence="2 5" id="KW-0689">Ribosomal protein</keyword>
<evidence type="ECO:0000256" key="6">
    <source>
        <dbReference type="RuleBase" id="RU000661"/>
    </source>
</evidence>
<dbReference type="InterPro" id="IPR036373">
    <property type="entry name" value="Ribosomal_bL17_sf"/>
</dbReference>
<dbReference type="EMBL" id="LBSV01000002">
    <property type="protein sequence ID" value="KKQ26615.1"/>
    <property type="molecule type" value="Genomic_DNA"/>
</dbReference>
<evidence type="ECO:0000313" key="7">
    <source>
        <dbReference type="EMBL" id="KKQ26615.1"/>
    </source>
</evidence>
<reference evidence="7 8" key="1">
    <citation type="journal article" date="2015" name="Nature">
        <title>rRNA introns, odd ribosomes, and small enigmatic genomes across a large radiation of phyla.</title>
        <authorList>
            <person name="Brown C.T."/>
            <person name="Hug L.A."/>
            <person name="Thomas B.C."/>
            <person name="Sharon I."/>
            <person name="Castelle C.J."/>
            <person name="Singh A."/>
            <person name="Wilkins M.J."/>
            <person name="Williams K.H."/>
            <person name="Banfield J.F."/>
        </authorList>
    </citation>
    <scope>NUCLEOTIDE SEQUENCE [LARGE SCALE GENOMIC DNA]</scope>
</reference>
<dbReference type="AlphaFoldDB" id="A0A0G0GKF5"/>
<protein>
    <recommendedName>
        <fullName evidence="4 6">50S ribosomal protein L17</fullName>
    </recommendedName>
</protein>
<keyword evidence="3 5" id="KW-0687">Ribonucleoprotein</keyword>
<proteinExistence type="inferred from homology"/>
<accession>A0A0G0GKF5</accession>
<dbReference type="Proteomes" id="UP000034917">
    <property type="component" value="Unassembled WGS sequence"/>
</dbReference>
<dbReference type="Pfam" id="PF01196">
    <property type="entry name" value="Ribosomal_L17"/>
    <property type="match status" value="1"/>
</dbReference>
<organism evidence="7 8">
    <name type="scientific">Candidatus Roizmanbacteria bacterium GW2011_GWC2_37_13</name>
    <dbReference type="NCBI Taxonomy" id="1618486"/>
    <lineage>
        <taxon>Bacteria</taxon>
        <taxon>Candidatus Roizmaniibacteriota</taxon>
    </lineage>
</organism>
<dbReference type="Gene3D" id="3.90.1030.10">
    <property type="entry name" value="Ribosomal protein L17"/>
    <property type="match status" value="1"/>
</dbReference>